<evidence type="ECO:0000256" key="1">
    <source>
        <dbReference type="ARBA" id="ARBA00023172"/>
    </source>
</evidence>
<dbReference type="PANTHER" id="PTHR30349">
    <property type="entry name" value="PHAGE INTEGRASE-RELATED"/>
    <property type="match status" value="1"/>
</dbReference>
<dbReference type="InterPro" id="IPR050090">
    <property type="entry name" value="Tyrosine_recombinase_XerCD"/>
</dbReference>
<reference evidence="3" key="1">
    <citation type="submission" date="2018-05" db="EMBL/GenBank/DDBJ databases">
        <authorList>
            <person name="Lanie J.A."/>
            <person name="Ng W.-L."/>
            <person name="Kazmierczak K.M."/>
            <person name="Andrzejewski T.M."/>
            <person name="Davidsen T.M."/>
            <person name="Wayne K.J."/>
            <person name="Tettelin H."/>
            <person name="Glass J.I."/>
            <person name="Rusch D."/>
            <person name="Podicherti R."/>
            <person name="Tsui H.-C.T."/>
            <person name="Winkler M.E."/>
        </authorList>
    </citation>
    <scope>NUCLEOTIDE SEQUENCE</scope>
</reference>
<dbReference type="InterPro" id="IPR002104">
    <property type="entry name" value="Integrase_catalytic"/>
</dbReference>
<proteinExistence type="predicted"/>
<feature type="domain" description="Tyr recombinase" evidence="2">
    <location>
        <begin position="1"/>
        <end position="119"/>
    </location>
</feature>
<dbReference type="SUPFAM" id="SSF56349">
    <property type="entry name" value="DNA breaking-rejoining enzymes"/>
    <property type="match status" value="1"/>
</dbReference>
<dbReference type="InterPro" id="IPR013762">
    <property type="entry name" value="Integrase-like_cat_sf"/>
</dbReference>
<dbReference type="CDD" id="cd00796">
    <property type="entry name" value="INT_Rci_Hp1_C"/>
    <property type="match status" value="1"/>
</dbReference>
<protein>
    <recommendedName>
        <fullName evidence="2">Tyr recombinase domain-containing protein</fullName>
    </recommendedName>
</protein>
<dbReference type="EMBL" id="UINC01116685">
    <property type="protein sequence ID" value="SVC88592.1"/>
    <property type="molecule type" value="Genomic_DNA"/>
</dbReference>
<dbReference type="GO" id="GO:0015074">
    <property type="term" value="P:DNA integration"/>
    <property type="evidence" value="ECO:0007669"/>
    <property type="project" value="InterPro"/>
</dbReference>
<dbReference type="AlphaFoldDB" id="A0A382QUS2"/>
<dbReference type="Pfam" id="PF00589">
    <property type="entry name" value="Phage_integrase"/>
    <property type="match status" value="1"/>
</dbReference>
<sequence>AVIKLRDAKSGQEEYIPVNETARNILETHPRSCSPFVFPNKHGKMRVCVRKSTARIKKRAGISKDFRGLHGLRHVFATRLASSGNVDLYRIQRLLTHKSPQMTQRYAHLRDDALREACKTMDQII</sequence>
<dbReference type="PANTHER" id="PTHR30349:SF64">
    <property type="entry name" value="PROPHAGE INTEGRASE INTD-RELATED"/>
    <property type="match status" value="1"/>
</dbReference>
<feature type="non-terminal residue" evidence="3">
    <location>
        <position position="1"/>
    </location>
</feature>
<dbReference type="Gene3D" id="1.10.443.10">
    <property type="entry name" value="Intergrase catalytic core"/>
    <property type="match status" value="1"/>
</dbReference>
<gene>
    <name evidence="3" type="ORF">METZ01_LOCUS341446</name>
</gene>
<evidence type="ECO:0000313" key="3">
    <source>
        <dbReference type="EMBL" id="SVC88592.1"/>
    </source>
</evidence>
<accession>A0A382QUS2</accession>
<dbReference type="GO" id="GO:0006310">
    <property type="term" value="P:DNA recombination"/>
    <property type="evidence" value="ECO:0007669"/>
    <property type="project" value="UniProtKB-KW"/>
</dbReference>
<dbReference type="PROSITE" id="PS51898">
    <property type="entry name" value="TYR_RECOMBINASE"/>
    <property type="match status" value="1"/>
</dbReference>
<dbReference type="InterPro" id="IPR011010">
    <property type="entry name" value="DNA_brk_join_enz"/>
</dbReference>
<keyword evidence="1" id="KW-0233">DNA recombination</keyword>
<organism evidence="3">
    <name type="scientific">marine metagenome</name>
    <dbReference type="NCBI Taxonomy" id="408172"/>
    <lineage>
        <taxon>unclassified sequences</taxon>
        <taxon>metagenomes</taxon>
        <taxon>ecological metagenomes</taxon>
    </lineage>
</organism>
<evidence type="ECO:0000259" key="2">
    <source>
        <dbReference type="PROSITE" id="PS51898"/>
    </source>
</evidence>
<name>A0A382QUS2_9ZZZZ</name>
<dbReference type="GO" id="GO:0003677">
    <property type="term" value="F:DNA binding"/>
    <property type="evidence" value="ECO:0007669"/>
    <property type="project" value="InterPro"/>
</dbReference>